<reference evidence="4 5" key="2">
    <citation type="submission" date="2025-04" db="UniProtKB">
        <authorList>
            <consortium name="RefSeq"/>
        </authorList>
    </citation>
    <scope>IDENTIFICATION</scope>
    <source>
        <tissue evidence="4 5">Etiolated seedlings</tissue>
    </source>
</reference>
<evidence type="ECO:0000313" key="5">
    <source>
        <dbReference type="RefSeq" id="XP_027188088.1"/>
    </source>
</evidence>
<evidence type="ECO:0000313" key="4">
    <source>
        <dbReference type="RefSeq" id="XP_027188087.1"/>
    </source>
</evidence>
<keyword evidence="3" id="KW-1185">Reference proteome</keyword>
<proteinExistence type="predicted"/>
<dbReference type="RefSeq" id="XP_027188088.1">
    <property type="nucleotide sequence ID" value="XM_027332287.1"/>
</dbReference>
<feature type="signal peptide" evidence="2">
    <location>
        <begin position="1"/>
        <end position="16"/>
    </location>
</feature>
<dbReference type="OrthoDB" id="1429477at2759"/>
<dbReference type="KEGG" id="cam:113785670"/>
<feature type="compositionally biased region" description="Basic and acidic residues" evidence="1">
    <location>
        <begin position="74"/>
        <end position="88"/>
    </location>
</feature>
<evidence type="ECO:0000313" key="3">
    <source>
        <dbReference type="Proteomes" id="UP000087171"/>
    </source>
</evidence>
<dbReference type="Proteomes" id="UP000087171">
    <property type="component" value="Chromosome Ca3"/>
</dbReference>
<name>A0A3Q7XMM7_CICAR</name>
<evidence type="ECO:0000256" key="1">
    <source>
        <dbReference type="SAM" id="MobiDB-lite"/>
    </source>
</evidence>
<dbReference type="RefSeq" id="XP_027188087.1">
    <property type="nucleotide sequence ID" value="XM_027332286.1"/>
</dbReference>
<reference evidence="3" key="1">
    <citation type="journal article" date="2013" name="Nat. Biotechnol.">
        <title>Draft genome sequence of chickpea (Cicer arietinum) provides a resource for trait improvement.</title>
        <authorList>
            <person name="Varshney R.K."/>
            <person name="Song C."/>
            <person name="Saxena R.K."/>
            <person name="Azam S."/>
            <person name="Yu S."/>
            <person name="Sharpe A.G."/>
            <person name="Cannon S."/>
            <person name="Baek J."/>
            <person name="Rosen B.D."/>
            <person name="Tar'an B."/>
            <person name="Millan T."/>
            <person name="Zhang X."/>
            <person name="Ramsay L.D."/>
            <person name="Iwata A."/>
            <person name="Wang Y."/>
            <person name="Nelson W."/>
            <person name="Farmer A.D."/>
            <person name="Gaur P.M."/>
            <person name="Soderlund C."/>
            <person name="Penmetsa R.V."/>
            <person name="Xu C."/>
            <person name="Bharti A.K."/>
            <person name="He W."/>
            <person name="Winter P."/>
            <person name="Zhao S."/>
            <person name="Hane J.K."/>
            <person name="Carrasquilla-Garcia N."/>
            <person name="Condie J.A."/>
            <person name="Upadhyaya H.D."/>
            <person name="Luo M.C."/>
            <person name="Thudi M."/>
            <person name="Gowda C.L."/>
            <person name="Singh N.P."/>
            <person name="Lichtenzveig J."/>
            <person name="Gali K.K."/>
            <person name="Rubio J."/>
            <person name="Nadarajan N."/>
            <person name="Dolezel J."/>
            <person name="Bansal K.C."/>
            <person name="Xu X."/>
            <person name="Edwards D."/>
            <person name="Zhang G."/>
            <person name="Kahl G."/>
            <person name="Gil J."/>
            <person name="Singh K.B."/>
            <person name="Datta S.K."/>
            <person name="Jackson S.A."/>
            <person name="Wang J."/>
            <person name="Cook D.R."/>
        </authorList>
    </citation>
    <scope>NUCLEOTIDE SEQUENCE [LARGE SCALE GENOMIC DNA]</scope>
    <source>
        <strain evidence="3">cv. CDC Frontier</strain>
    </source>
</reference>
<sequence>MLEALLIFLSLTFSFCFLTLKTRYPNPVVYRKFRRGSAAAKIPRKQTQDKVLPNNKAYINYESQEWSTTESEDEGHSVLHDEKGKQEPRMSIQKYSNNYSTKIRKKKSSHNDRIKANKEHGVSRSSSHVIYVKDTIETSDCNQQQRLTENLHGSCKSFIRFCSTQIICPQEDRSALAVKLYGVQAALLSSLGNPFENINP</sequence>
<evidence type="ECO:0000256" key="2">
    <source>
        <dbReference type="SAM" id="SignalP"/>
    </source>
</evidence>
<gene>
    <name evidence="4 5" type="primary">LOC113785670</name>
</gene>
<feature type="region of interest" description="Disordered" evidence="1">
    <location>
        <begin position="64"/>
        <end position="89"/>
    </location>
</feature>
<keyword evidence="2" id="KW-0732">Signal</keyword>
<feature type="chain" id="PRO_5044599572" evidence="2">
    <location>
        <begin position="17"/>
        <end position="200"/>
    </location>
</feature>
<dbReference type="GeneID" id="113785670"/>
<dbReference type="AlphaFoldDB" id="A0A3Q7XMM7"/>
<protein>
    <submittedName>
        <fullName evidence="4">Uncharacterized protein LOC113785670 isoform X1</fullName>
    </submittedName>
    <submittedName>
        <fullName evidence="5">Uncharacterized protein LOC113785670 isoform X2</fullName>
    </submittedName>
</protein>
<organism evidence="3 5">
    <name type="scientific">Cicer arietinum</name>
    <name type="common">Chickpea</name>
    <name type="synonym">Garbanzo</name>
    <dbReference type="NCBI Taxonomy" id="3827"/>
    <lineage>
        <taxon>Eukaryota</taxon>
        <taxon>Viridiplantae</taxon>
        <taxon>Streptophyta</taxon>
        <taxon>Embryophyta</taxon>
        <taxon>Tracheophyta</taxon>
        <taxon>Spermatophyta</taxon>
        <taxon>Magnoliopsida</taxon>
        <taxon>eudicotyledons</taxon>
        <taxon>Gunneridae</taxon>
        <taxon>Pentapetalae</taxon>
        <taxon>rosids</taxon>
        <taxon>fabids</taxon>
        <taxon>Fabales</taxon>
        <taxon>Fabaceae</taxon>
        <taxon>Papilionoideae</taxon>
        <taxon>50 kb inversion clade</taxon>
        <taxon>NPAAA clade</taxon>
        <taxon>Hologalegina</taxon>
        <taxon>IRL clade</taxon>
        <taxon>Cicereae</taxon>
        <taxon>Cicer</taxon>
    </lineage>
</organism>
<accession>A0A3Q7XMM7</accession>